<keyword evidence="6" id="KW-0460">Magnesium</keyword>
<evidence type="ECO:0000256" key="2">
    <source>
        <dbReference type="ARBA" id="ARBA00022722"/>
    </source>
</evidence>
<evidence type="ECO:0000259" key="13">
    <source>
        <dbReference type="PROSITE" id="PS51749"/>
    </source>
</evidence>
<evidence type="ECO:0000256" key="1">
    <source>
        <dbReference type="ARBA" id="ARBA00001946"/>
    </source>
</evidence>
<dbReference type="Proteomes" id="UP000644693">
    <property type="component" value="Unassembled WGS sequence"/>
</dbReference>
<keyword evidence="4 12" id="KW-0255">Endonuclease</keyword>
<reference evidence="14" key="2">
    <citation type="submission" date="2020-09" db="EMBL/GenBank/DDBJ databases">
        <authorList>
            <person name="Sun Q."/>
            <person name="Kim S."/>
        </authorList>
    </citation>
    <scope>NUCLEOTIDE SEQUENCE</scope>
    <source>
        <strain evidence="14">KCTC 23430</strain>
    </source>
</reference>
<evidence type="ECO:0000256" key="9">
    <source>
        <dbReference type="ARBA" id="ARBA00023125"/>
    </source>
</evidence>
<dbReference type="GO" id="GO:0004519">
    <property type="term" value="F:endonuclease activity"/>
    <property type="evidence" value="ECO:0007669"/>
    <property type="project" value="UniProtKB-UniRule"/>
</dbReference>
<keyword evidence="8" id="KW-0051">Antiviral defense</keyword>
<dbReference type="InterPro" id="IPR033114">
    <property type="entry name" value="HNH_CAS9"/>
</dbReference>
<dbReference type="InterPro" id="IPR003615">
    <property type="entry name" value="HNH_nuc"/>
</dbReference>
<evidence type="ECO:0000313" key="15">
    <source>
        <dbReference type="Proteomes" id="UP000644693"/>
    </source>
</evidence>
<sequence length="158" mass="17857">MAKDTPSMAKNKIKRSLGAICDPHPSKAEEKELWEYFDSQCAYCGVSIERDSRTGHLDHLVPISEGGTNSIFNHVLSCAKCNGDEKREEEWESFLKSKSVSLDVYEQRKNRISQWLQRAPKGVNEPDIVAVRASIINKALADFDGAVARMRELRDRCT</sequence>
<dbReference type="PROSITE" id="PS51749">
    <property type="entry name" value="HNH_CAS9"/>
    <property type="match status" value="1"/>
</dbReference>
<evidence type="ECO:0000256" key="7">
    <source>
        <dbReference type="ARBA" id="ARBA00022884"/>
    </source>
</evidence>
<evidence type="ECO:0000313" key="14">
    <source>
        <dbReference type="EMBL" id="GHD27757.1"/>
    </source>
</evidence>
<dbReference type="SMART" id="SM00507">
    <property type="entry name" value="HNHc"/>
    <property type="match status" value="1"/>
</dbReference>
<keyword evidence="15" id="KW-1185">Reference proteome</keyword>
<accession>A0A918XDY8</accession>
<proteinExistence type="predicted"/>
<evidence type="ECO:0000256" key="12">
    <source>
        <dbReference type="PROSITE-ProRule" id="PRU01085"/>
    </source>
</evidence>
<comment type="cofactor">
    <cofactor evidence="1">
        <name>Mg(2+)</name>
        <dbReference type="ChEBI" id="CHEBI:18420"/>
    </cofactor>
</comment>
<evidence type="ECO:0000256" key="3">
    <source>
        <dbReference type="ARBA" id="ARBA00022723"/>
    </source>
</evidence>
<dbReference type="GO" id="GO:0051607">
    <property type="term" value="P:defense response to virus"/>
    <property type="evidence" value="ECO:0007669"/>
    <property type="project" value="UniProtKB-KW"/>
</dbReference>
<dbReference type="CDD" id="cd00085">
    <property type="entry name" value="HNHc"/>
    <property type="match status" value="1"/>
</dbReference>
<name>A0A918XDY8_9GAMM</name>
<organism evidence="14 15">
    <name type="scientific">Parahalioglobus pacificus</name>
    <dbReference type="NCBI Taxonomy" id="930806"/>
    <lineage>
        <taxon>Bacteria</taxon>
        <taxon>Pseudomonadati</taxon>
        <taxon>Pseudomonadota</taxon>
        <taxon>Gammaproteobacteria</taxon>
        <taxon>Cellvibrionales</taxon>
        <taxon>Halieaceae</taxon>
        <taxon>Parahalioglobus</taxon>
    </lineage>
</organism>
<dbReference type="GO" id="GO:0003677">
    <property type="term" value="F:DNA binding"/>
    <property type="evidence" value="ECO:0007669"/>
    <property type="project" value="UniProtKB-UniRule"/>
</dbReference>
<evidence type="ECO:0000256" key="11">
    <source>
        <dbReference type="ARBA" id="ARBA00046380"/>
    </source>
</evidence>
<comment type="subunit">
    <text evidence="11">Monomer. Binds crRNA and tracrRNA.</text>
</comment>
<keyword evidence="9 12" id="KW-0238">DNA-binding</keyword>
<evidence type="ECO:0000256" key="10">
    <source>
        <dbReference type="ARBA" id="ARBA00023211"/>
    </source>
</evidence>
<dbReference type="AlphaFoldDB" id="A0A918XDY8"/>
<dbReference type="GO" id="GO:0008270">
    <property type="term" value="F:zinc ion binding"/>
    <property type="evidence" value="ECO:0007669"/>
    <property type="project" value="InterPro"/>
</dbReference>
<dbReference type="GO" id="GO:0003723">
    <property type="term" value="F:RNA binding"/>
    <property type="evidence" value="ECO:0007669"/>
    <property type="project" value="UniProtKB-UniRule"/>
</dbReference>
<dbReference type="EMBL" id="BMYM01000001">
    <property type="protein sequence ID" value="GHD27757.1"/>
    <property type="molecule type" value="Genomic_DNA"/>
</dbReference>
<evidence type="ECO:0000256" key="6">
    <source>
        <dbReference type="ARBA" id="ARBA00022842"/>
    </source>
</evidence>
<dbReference type="Pfam" id="PF01844">
    <property type="entry name" value="HNH"/>
    <property type="match status" value="1"/>
</dbReference>
<feature type="domain" description="HNH Cas9-type" evidence="13">
    <location>
        <begin position="1"/>
        <end position="153"/>
    </location>
</feature>
<gene>
    <name evidence="14" type="ORF">GCM10007053_06450</name>
</gene>
<keyword evidence="5 12" id="KW-0378">Hydrolase</keyword>
<evidence type="ECO:0000256" key="5">
    <source>
        <dbReference type="ARBA" id="ARBA00022801"/>
    </source>
</evidence>
<keyword evidence="7" id="KW-0694">RNA-binding</keyword>
<evidence type="ECO:0000256" key="4">
    <source>
        <dbReference type="ARBA" id="ARBA00022759"/>
    </source>
</evidence>
<dbReference type="Gene3D" id="1.10.30.50">
    <property type="match status" value="1"/>
</dbReference>
<comment type="caution">
    <text evidence="14">The sequence shown here is derived from an EMBL/GenBank/DDBJ whole genome shotgun (WGS) entry which is preliminary data.</text>
</comment>
<protein>
    <recommendedName>
        <fullName evidence="13">HNH Cas9-type domain-containing protein</fullName>
    </recommendedName>
</protein>
<evidence type="ECO:0000256" key="8">
    <source>
        <dbReference type="ARBA" id="ARBA00023118"/>
    </source>
</evidence>
<keyword evidence="2 12" id="KW-0540">Nuclease</keyword>
<dbReference type="InterPro" id="IPR002711">
    <property type="entry name" value="HNH"/>
</dbReference>
<dbReference type="GO" id="GO:0016787">
    <property type="term" value="F:hydrolase activity"/>
    <property type="evidence" value="ECO:0007669"/>
    <property type="project" value="UniProtKB-KW"/>
</dbReference>
<keyword evidence="10" id="KW-0464">Manganese</keyword>
<reference evidence="14" key="1">
    <citation type="journal article" date="2014" name="Int. J. Syst. Evol. Microbiol.">
        <title>Complete genome sequence of Corynebacterium casei LMG S-19264T (=DSM 44701T), isolated from a smear-ripened cheese.</title>
        <authorList>
            <consortium name="US DOE Joint Genome Institute (JGI-PGF)"/>
            <person name="Walter F."/>
            <person name="Albersmeier A."/>
            <person name="Kalinowski J."/>
            <person name="Ruckert C."/>
        </authorList>
    </citation>
    <scope>NUCLEOTIDE SEQUENCE</scope>
    <source>
        <strain evidence="14">KCTC 23430</strain>
    </source>
</reference>
<keyword evidence="3" id="KW-0479">Metal-binding</keyword>